<sequence length="153" mass="16098">MDFKKLFRKDDKAVSPVIGVILMVAITVILAAAIGSSVFSKGTAESAPQASLDIKSAGSNNTNAYLKFEHLGGESINFEDSAVTKVMASVNGTDAVEIKATDLGTFDVGDVQTIMLSNTGGTPIISDVKGNTVNIKIIDAQTNQLICDKDVRF</sequence>
<dbReference type="AlphaFoldDB" id="A0A0E3LGM6"/>
<proteinExistence type="predicted"/>
<keyword evidence="1" id="KW-0472">Membrane</keyword>
<evidence type="ECO:0000313" key="4">
    <source>
        <dbReference type="Proteomes" id="UP000033096"/>
    </source>
</evidence>
<keyword evidence="1" id="KW-0812">Transmembrane</keyword>
<dbReference type="RefSeq" id="WP_048117754.1">
    <property type="nucleotide sequence ID" value="NZ_CP009520.1"/>
</dbReference>
<dbReference type="InterPro" id="IPR013373">
    <property type="entry name" value="Flagellin/pilin_N_arc"/>
</dbReference>
<organism evidence="3 4">
    <name type="scientific">Methanosarcina vacuolata Z-761</name>
    <dbReference type="NCBI Taxonomy" id="1434123"/>
    <lineage>
        <taxon>Archaea</taxon>
        <taxon>Methanobacteriati</taxon>
        <taxon>Methanobacteriota</taxon>
        <taxon>Stenosarchaea group</taxon>
        <taxon>Methanomicrobia</taxon>
        <taxon>Methanosarcinales</taxon>
        <taxon>Methanosarcinaceae</taxon>
        <taxon>Methanosarcina</taxon>
    </lineage>
</organism>
<keyword evidence="4" id="KW-1185">Reference proteome</keyword>
<keyword evidence="1" id="KW-1133">Transmembrane helix</keyword>
<dbReference type="PANTHER" id="PTHR38138:SF1">
    <property type="entry name" value="ARCHAEAL TYPE IV PILIN N-TERMINAL DOMAIN-CONTAINING PROTEIN"/>
    <property type="match status" value="1"/>
</dbReference>
<feature type="transmembrane region" description="Helical" evidence="1">
    <location>
        <begin position="12"/>
        <end position="34"/>
    </location>
</feature>
<gene>
    <name evidence="3" type="ORF">MSVAZ_0517</name>
</gene>
<reference evidence="3 4" key="1">
    <citation type="submission" date="2014-07" db="EMBL/GenBank/DDBJ databases">
        <title>Methanogenic archaea and the global carbon cycle.</title>
        <authorList>
            <person name="Henriksen J.R."/>
            <person name="Luke J."/>
            <person name="Reinhart S."/>
            <person name="Benedict M.N."/>
            <person name="Youngblut N.D."/>
            <person name="Metcalf M.E."/>
            <person name="Whitaker R.J."/>
            <person name="Metcalf W.W."/>
        </authorList>
    </citation>
    <scope>NUCLEOTIDE SEQUENCE [LARGE SCALE GENOMIC DNA]</scope>
    <source>
        <strain evidence="3 4">Z-761</strain>
    </source>
</reference>
<dbReference type="EMBL" id="CP009520">
    <property type="protein sequence ID" value="AKB42786.1"/>
    <property type="molecule type" value="Genomic_DNA"/>
</dbReference>
<dbReference type="Proteomes" id="UP000033096">
    <property type="component" value="Chromosome"/>
</dbReference>
<dbReference type="InterPro" id="IPR012859">
    <property type="entry name" value="Pilin_N_archaeal"/>
</dbReference>
<dbReference type="HOGENOM" id="CLU_116126_1_0_2"/>
<dbReference type="KEGG" id="mvc:MSVAZ_0517"/>
<dbReference type="PANTHER" id="PTHR38138">
    <property type="entry name" value="VNG6441H"/>
    <property type="match status" value="1"/>
</dbReference>
<dbReference type="PATRIC" id="fig|1434123.4.peg.565"/>
<dbReference type="Pfam" id="PF07790">
    <property type="entry name" value="Pilin_N"/>
    <property type="match status" value="1"/>
</dbReference>
<protein>
    <recommendedName>
        <fullName evidence="2">Archaeal Type IV pilin N-terminal domain-containing protein</fullName>
    </recommendedName>
</protein>
<accession>A0A0E3LGM6</accession>
<dbReference type="NCBIfam" id="TIGR02537">
    <property type="entry name" value="arch_flag_Nterm"/>
    <property type="match status" value="1"/>
</dbReference>
<evidence type="ECO:0000256" key="1">
    <source>
        <dbReference type="SAM" id="Phobius"/>
    </source>
</evidence>
<dbReference type="STRING" id="1434123.MSVAZ_0517"/>
<name>A0A0E3LGM6_9EURY</name>
<dbReference type="GeneID" id="24808888"/>
<evidence type="ECO:0000313" key="3">
    <source>
        <dbReference type="EMBL" id="AKB42786.1"/>
    </source>
</evidence>
<feature type="domain" description="Archaeal Type IV pilin N-terminal" evidence="2">
    <location>
        <begin position="12"/>
        <end position="84"/>
    </location>
</feature>
<evidence type="ECO:0000259" key="2">
    <source>
        <dbReference type="Pfam" id="PF07790"/>
    </source>
</evidence>